<reference evidence="1 2" key="1">
    <citation type="journal article" date="2021" name="BMC Genomics">
        <title>Datura genome reveals duplications of psychoactive alkaloid biosynthetic genes and high mutation rate following tissue culture.</title>
        <authorList>
            <person name="Rajewski A."/>
            <person name="Carter-House D."/>
            <person name="Stajich J."/>
            <person name="Litt A."/>
        </authorList>
    </citation>
    <scope>NUCLEOTIDE SEQUENCE [LARGE SCALE GENOMIC DNA]</scope>
    <source>
        <strain evidence="1">AR-01</strain>
    </source>
</reference>
<keyword evidence="2" id="KW-1185">Reference proteome</keyword>
<protein>
    <submittedName>
        <fullName evidence="1">Uncharacterized protein</fullName>
    </submittedName>
</protein>
<sequence>MDMSLIAAKKSKYGKNGVDEMSMIEVGIAQAYMCYGLHDARAKMEHGEARSDRHFSAMPSVRHCHVQRANYCNRSSTRNKNYKTQFQSKKEQQWLNLLL</sequence>
<dbReference type="Proteomes" id="UP000823775">
    <property type="component" value="Unassembled WGS sequence"/>
</dbReference>
<comment type="caution">
    <text evidence="1">The sequence shown here is derived from an EMBL/GenBank/DDBJ whole genome shotgun (WGS) entry which is preliminary data.</text>
</comment>
<name>A0ABS8V1B2_DATST</name>
<organism evidence="1 2">
    <name type="scientific">Datura stramonium</name>
    <name type="common">Jimsonweed</name>
    <name type="synonym">Common thornapple</name>
    <dbReference type="NCBI Taxonomy" id="4076"/>
    <lineage>
        <taxon>Eukaryota</taxon>
        <taxon>Viridiplantae</taxon>
        <taxon>Streptophyta</taxon>
        <taxon>Embryophyta</taxon>
        <taxon>Tracheophyta</taxon>
        <taxon>Spermatophyta</taxon>
        <taxon>Magnoliopsida</taxon>
        <taxon>eudicotyledons</taxon>
        <taxon>Gunneridae</taxon>
        <taxon>Pentapetalae</taxon>
        <taxon>asterids</taxon>
        <taxon>lamiids</taxon>
        <taxon>Solanales</taxon>
        <taxon>Solanaceae</taxon>
        <taxon>Solanoideae</taxon>
        <taxon>Datureae</taxon>
        <taxon>Datura</taxon>
    </lineage>
</organism>
<proteinExistence type="predicted"/>
<evidence type="ECO:0000313" key="1">
    <source>
        <dbReference type="EMBL" id="MCD9639870.1"/>
    </source>
</evidence>
<dbReference type="EMBL" id="JACEIK010003003">
    <property type="protein sequence ID" value="MCD9639870.1"/>
    <property type="molecule type" value="Genomic_DNA"/>
</dbReference>
<evidence type="ECO:0000313" key="2">
    <source>
        <dbReference type="Proteomes" id="UP000823775"/>
    </source>
</evidence>
<gene>
    <name evidence="1" type="ORF">HAX54_024782</name>
</gene>
<accession>A0ABS8V1B2</accession>